<dbReference type="PANTHER" id="PTHR35007:SF2">
    <property type="entry name" value="PILUS ASSEMBLE PROTEIN"/>
    <property type="match status" value="1"/>
</dbReference>
<reference evidence="8" key="1">
    <citation type="submission" date="2018-08" db="EMBL/GenBank/DDBJ databases">
        <title>A genome reference for cultivated species of the human gut microbiota.</title>
        <authorList>
            <person name="Zou Y."/>
            <person name="Xue W."/>
            <person name="Luo G."/>
        </authorList>
    </citation>
    <scope>NUCLEOTIDE SEQUENCE [LARGE SCALE GENOMIC DNA]</scope>
    <source>
        <strain evidence="8">TF05-5AC</strain>
    </source>
</reference>
<dbReference type="AlphaFoldDB" id="A0A3E3I5S9"/>
<evidence type="ECO:0000259" key="7">
    <source>
        <dbReference type="Pfam" id="PF00482"/>
    </source>
</evidence>
<dbReference type="Proteomes" id="UP000260812">
    <property type="component" value="Unassembled WGS sequence"/>
</dbReference>
<evidence type="ECO:0000256" key="1">
    <source>
        <dbReference type="ARBA" id="ARBA00004651"/>
    </source>
</evidence>
<keyword evidence="5 6" id="KW-0472">Membrane</keyword>
<evidence type="ECO:0000256" key="3">
    <source>
        <dbReference type="ARBA" id="ARBA00022692"/>
    </source>
</evidence>
<keyword evidence="2" id="KW-1003">Cell membrane</keyword>
<keyword evidence="3 6" id="KW-0812">Transmembrane</keyword>
<evidence type="ECO:0000256" key="5">
    <source>
        <dbReference type="ARBA" id="ARBA00023136"/>
    </source>
</evidence>
<dbReference type="Pfam" id="PF00482">
    <property type="entry name" value="T2SSF"/>
    <property type="match status" value="1"/>
</dbReference>
<feature type="transmembrane region" description="Helical" evidence="6">
    <location>
        <begin position="78"/>
        <end position="103"/>
    </location>
</feature>
<comment type="caution">
    <text evidence="8">The sequence shown here is derived from an EMBL/GenBank/DDBJ whole genome shotgun (WGS) entry which is preliminary data.</text>
</comment>
<feature type="transmembrane region" description="Helical" evidence="6">
    <location>
        <begin position="109"/>
        <end position="126"/>
    </location>
</feature>
<feature type="transmembrane region" description="Helical" evidence="6">
    <location>
        <begin position="257"/>
        <end position="277"/>
    </location>
</feature>
<gene>
    <name evidence="8" type="ORF">DXC51_10675</name>
</gene>
<evidence type="ECO:0000256" key="6">
    <source>
        <dbReference type="SAM" id="Phobius"/>
    </source>
</evidence>
<organism evidence="8 9">
    <name type="scientific">Eisenbergiella massiliensis</name>
    <dbReference type="NCBI Taxonomy" id="1720294"/>
    <lineage>
        <taxon>Bacteria</taxon>
        <taxon>Bacillati</taxon>
        <taxon>Bacillota</taxon>
        <taxon>Clostridia</taxon>
        <taxon>Lachnospirales</taxon>
        <taxon>Lachnospiraceae</taxon>
        <taxon>Eisenbergiella</taxon>
    </lineage>
</organism>
<evidence type="ECO:0000313" key="8">
    <source>
        <dbReference type="EMBL" id="RGE60997.1"/>
    </source>
</evidence>
<name>A0A3E3I5S9_9FIRM</name>
<keyword evidence="4 6" id="KW-1133">Transmembrane helix</keyword>
<evidence type="ECO:0000256" key="2">
    <source>
        <dbReference type="ARBA" id="ARBA00022475"/>
    </source>
</evidence>
<sequence length="280" mass="31935">MLVPATILVLLWIWMAARYEGKFESITKTLKESGYPMYELFYIGFQLLDWVHFDTKSDYARKKVKEMSEVYGRRYAEYYYYVQVGGEVTYVVTVVPLIFVFAVLGNSPMALVFGIVLAGLLVWYLDEMFKDKLTARREELLAEFPQVLSKLTLLVNSGMMLRNAWNRIAKDGSGILYQEMSAATAEMQNGISEPDAYRNFAERCGLKEMRKFSSLVTQSLAKGSGDLSYFLKDMSDEMWEIKKNLVKQKSEQANSKLLAPIVMIFLGILVMIMAPILGGL</sequence>
<accession>A0A3E3I5S9</accession>
<protein>
    <submittedName>
        <fullName evidence="8">Secretion protein F</fullName>
    </submittedName>
</protein>
<evidence type="ECO:0000256" key="4">
    <source>
        <dbReference type="ARBA" id="ARBA00022989"/>
    </source>
</evidence>
<keyword evidence="9" id="KW-1185">Reference proteome</keyword>
<comment type="subcellular location">
    <subcellularLocation>
        <location evidence="1">Cell membrane</location>
        <topology evidence="1">Multi-pass membrane protein</topology>
    </subcellularLocation>
</comment>
<dbReference type="PANTHER" id="PTHR35007">
    <property type="entry name" value="INTEGRAL MEMBRANE PROTEIN-RELATED"/>
    <property type="match status" value="1"/>
</dbReference>
<dbReference type="InterPro" id="IPR018076">
    <property type="entry name" value="T2SS_GspF_dom"/>
</dbReference>
<dbReference type="EMBL" id="QVLV01000006">
    <property type="protein sequence ID" value="RGE60997.1"/>
    <property type="molecule type" value="Genomic_DNA"/>
</dbReference>
<proteinExistence type="predicted"/>
<dbReference type="GO" id="GO:0005886">
    <property type="term" value="C:plasma membrane"/>
    <property type="evidence" value="ECO:0007669"/>
    <property type="project" value="UniProtKB-SubCell"/>
</dbReference>
<feature type="domain" description="Type II secretion system protein GspF" evidence="7">
    <location>
        <begin position="149"/>
        <end position="275"/>
    </location>
</feature>
<evidence type="ECO:0000313" key="9">
    <source>
        <dbReference type="Proteomes" id="UP000260812"/>
    </source>
</evidence>